<name>A0ABY4IX08_9MICO</name>
<evidence type="ECO:0000313" key="2">
    <source>
        <dbReference type="EMBL" id="UPL17212.1"/>
    </source>
</evidence>
<dbReference type="Proteomes" id="UP000830631">
    <property type="component" value="Chromosome"/>
</dbReference>
<evidence type="ECO:0000259" key="1">
    <source>
        <dbReference type="SMART" id="SM00822"/>
    </source>
</evidence>
<dbReference type="InterPro" id="IPR036291">
    <property type="entry name" value="NAD(P)-bd_dom_sf"/>
</dbReference>
<dbReference type="PANTHER" id="PTHR43245:SF52">
    <property type="entry name" value="NAD-DEPENDENT EPIMERASE_DEHYDRATASE"/>
    <property type="match status" value="1"/>
</dbReference>
<reference evidence="2 3" key="1">
    <citation type="submission" date="2021-06" db="EMBL/GenBank/DDBJ databases">
        <title>Genome-based taxonomic framework of Microbacterium strains isolated from marine environment, the description of four new species and reclassification of four preexisting species.</title>
        <authorList>
            <person name="Lee S.D."/>
            <person name="Kim S.-M."/>
            <person name="Byeon Y.-S."/>
            <person name="Yang H.L."/>
            <person name="Kim I.S."/>
        </authorList>
    </citation>
    <scope>NUCLEOTIDE SEQUENCE [LARGE SCALE GENOMIC DNA]</scope>
    <source>
        <strain evidence="2 3">KSW4-10</strain>
    </source>
</reference>
<feature type="domain" description="Ketoreductase" evidence="1">
    <location>
        <begin position="2"/>
        <end position="175"/>
    </location>
</feature>
<dbReference type="PANTHER" id="PTHR43245">
    <property type="entry name" value="BIFUNCTIONAL POLYMYXIN RESISTANCE PROTEIN ARNA"/>
    <property type="match status" value="1"/>
</dbReference>
<sequence>MSRVLITGGGGFLGSHVAEALAARDDVELVVTADLRPGTPRDGIIDETLDVTDPAAIAPMLRKHRIDTVVHLAAIVNPGRDVALEYRVDVTGSANVLAACVEADVRRIVVSSSGAAYGYHADNPDWIEEDQPLRGNDAFPYARHKRLVEEMLAEYRTAHPELEQVVFRIGTILGPSVRNQITALWDGRRILRIAGSDSPFVFVWVDDVAAAMIRAATDGPPGIFNVAGDGRMTVPEIAARLRKPELVVPAGVLAAGLRIGRTLRLTEHGPEKVPFLRYRPVLANGRLKSEFGYTPRRTTAEAFEEYLRTHPAVAGEGRAAE</sequence>
<organism evidence="2 3">
    <name type="scientific">Microbacterium aurugineum</name>
    <dbReference type="NCBI Taxonomy" id="2851642"/>
    <lineage>
        <taxon>Bacteria</taxon>
        <taxon>Bacillati</taxon>
        <taxon>Actinomycetota</taxon>
        <taxon>Actinomycetes</taxon>
        <taxon>Micrococcales</taxon>
        <taxon>Microbacteriaceae</taxon>
        <taxon>Microbacterium</taxon>
    </lineage>
</organism>
<dbReference type="InterPro" id="IPR050177">
    <property type="entry name" value="Lipid_A_modif_metabolic_enz"/>
</dbReference>
<dbReference type="SUPFAM" id="SSF51735">
    <property type="entry name" value="NAD(P)-binding Rossmann-fold domains"/>
    <property type="match status" value="1"/>
</dbReference>
<dbReference type="Gene3D" id="3.40.50.720">
    <property type="entry name" value="NAD(P)-binding Rossmann-like Domain"/>
    <property type="match status" value="1"/>
</dbReference>
<dbReference type="CDD" id="cd05240">
    <property type="entry name" value="UDP_G4E_3_SDR_e"/>
    <property type="match status" value="1"/>
</dbReference>
<accession>A0ABY4IX08</accession>
<dbReference type="RefSeq" id="WP_261812336.1">
    <property type="nucleotide sequence ID" value="NZ_CP078078.1"/>
</dbReference>
<gene>
    <name evidence="2" type="ORF">KV397_05275</name>
</gene>
<dbReference type="EMBL" id="CP078078">
    <property type="protein sequence ID" value="UPL17212.1"/>
    <property type="molecule type" value="Genomic_DNA"/>
</dbReference>
<dbReference type="InterPro" id="IPR001509">
    <property type="entry name" value="Epimerase_deHydtase"/>
</dbReference>
<dbReference type="SMART" id="SM00822">
    <property type="entry name" value="PKS_KR"/>
    <property type="match status" value="1"/>
</dbReference>
<dbReference type="InterPro" id="IPR057326">
    <property type="entry name" value="KR_dom"/>
</dbReference>
<proteinExistence type="predicted"/>
<dbReference type="Pfam" id="PF01370">
    <property type="entry name" value="Epimerase"/>
    <property type="match status" value="1"/>
</dbReference>
<evidence type="ECO:0000313" key="3">
    <source>
        <dbReference type="Proteomes" id="UP000830631"/>
    </source>
</evidence>
<keyword evidence="3" id="KW-1185">Reference proteome</keyword>
<protein>
    <submittedName>
        <fullName evidence="2">SDR family oxidoreductase</fullName>
    </submittedName>
</protein>